<keyword evidence="2" id="KW-1185">Reference proteome</keyword>
<organism evidence="1 2">
    <name type="scientific">Rhodosalinus sediminis</name>
    <dbReference type="NCBI Taxonomy" id="1940533"/>
    <lineage>
        <taxon>Bacteria</taxon>
        <taxon>Pseudomonadati</taxon>
        <taxon>Pseudomonadota</taxon>
        <taxon>Alphaproteobacteria</taxon>
        <taxon>Rhodobacterales</taxon>
        <taxon>Paracoccaceae</taxon>
        <taxon>Rhodosalinus</taxon>
    </lineage>
</organism>
<evidence type="ECO:0000313" key="1">
    <source>
        <dbReference type="EMBL" id="REC54781.1"/>
    </source>
</evidence>
<reference evidence="1 2" key="1">
    <citation type="journal article" date="2017" name="Int. J. Syst. Evol. Microbiol.">
        <title>Rhodosalinus sediminis gen. nov., sp. nov., isolated from marine saltern.</title>
        <authorList>
            <person name="Guo L.Y."/>
            <person name="Ling S.K."/>
            <person name="Li C.M."/>
            <person name="Chen G.J."/>
            <person name="Du Z.J."/>
        </authorList>
    </citation>
    <scope>NUCLEOTIDE SEQUENCE [LARGE SCALE GENOMIC DNA]</scope>
    <source>
        <strain evidence="1 2">WDN1C137</strain>
    </source>
</reference>
<dbReference type="OrthoDB" id="7356934at2"/>
<dbReference type="EMBL" id="QOHR01000025">
    <property type="protein sequence ID" value="REC54781.1"/>
    <property type="molecule type" value="Genomic_DNA"/>
</dbReference>
<dbReference type="Proteomes" id="UP000257131">
    <property type="component" value="Unassembled WGS sequence"/>
</dbReference>
<protein>
    <submittedName>
        <fullName evidence="1">DUF3572 family protein</fullName>
    </submittedName>
</protein>
<proteinExistence type="predicted"/>
<accession>A0A3D9BN56</accession>
<sequence length="94" mass="9685">MALAREQAETVAAEALAWIAGAGGLLDVFMGSTGIGVDDLRAAADTPEVLATALDFLMQDDAWVTGFCDAAGHAYDLPARARAALPGGVQVHWT</sequence>
<name>A0A3D9BN56_9RHOB</name>
<dbReference type="AlphaFoldDB" id="A0A3D9BN56"/>
<dbReference type="InterPro" id="IPR021955">
    <property type="entry name" value="DUF3572"/>
</dbReference>
<evidence type="ECO:0000313" key="2">
    <source>
        <dbReference type="Proteomes" id="UP000257131"/>
    </source>
</evidence>
<dbReference type="RefSeq" id="WP_115981553.1">
    <property type="nucleotide sequence ID" value="NZ_QOHR01000025.1"/>
</dbReference>
<dbReference type="Pfam" id="PF12096">
    <property type="entry name" value="DUF3572"/>
    <property type="match status" value="1"/>
</dbReference>
<comment type="caution">
    <text evidence="1">The sequence shown here is derived from an EMBL/GenBank/DDBJ whole genome shotgun (WGS) entry which is preliminary data.</text>
</comment>
<gene>
    <name evidence="1" type="ORF">DRV84_13345</name>
</gene>